<dbReference type="PANTHER" id="PTHR24046:SF5">
    <property type="entry name" value="EGF-LIKE DOMAIN-CONTAINING PROTEIN"/>
    <property type="match status" value="1"/>
</dbReference>
<dbReference type="InterPro" id="IPR011641">
    <property type="entry name" value="Tyr-kin_ephrin_A/B_rcpt-like"/>
</dbReference>
<dbReference type="SMART" id="SM00408">
    <property type="entry name" value="IGc2"/>
    <property type="match status" value="1"/>
</dbReference>
<dbReference type="GO" id="GO:0005615">
    <property type="term" value="C:extracellular space"/>
    <property type="evidence" value="ECO:0007669"/>
    <property type="project" value="TreeGrafter"/>
</dbReference>
<evidence type="ECO:0000313" key="3">
    <source>
        <dbReference type="Proteomes" id="UP001163046"/>
    </source>
</evidence>
<dbReference type="PROSITE" id="PS50835">
    <property type="entry name" value="IG_LIKE"/>
    <property type="match status" value="1"/>
</dbReference>
<dbReference type="InterPro" id="IPR003598">
    <property type="entry name" value="Ig_sub2"/>
</dbReference>
<dbReference type="PANTHER" id="PTHR24046">
    <property type="entry name" value="SIGNAL PEPTIDE, CUB AND EGF-LIKE DOMAIN-CONTAINING"/>
    <property type="match status" value="1"/>
</dbReference>
<dbReference type="InterPro" id="IPR013098">
    <property type="entry name" value="Ig_I-set"/>
</dbReference>
<dbReference type="SUPFAM" id="SSF48726">
    <property type="entry name" value="Immunoglobulin"/>
    <property type="match status" value="1"/>
</dbReference>
<evidence type="ECO:0000313" key="2">
    <source>
        <dbReference type="EMBL" id="KAJ7381186.1"/>
    </source>
</evidence>
<dbReference type="AlphaFoldDB" id="A0A9W9ZGM5"/>
<gene>
    <name evidence="2" type="primary">HSPG2_1</name>
    <name evidence="2" type="ORF">OS493_004786</name>
</gene>
<dbReference type="InterPro" id="IPR052071">
    <property type="entry name" value="SCUB_EGF-like_domain"/>
</dbReference>
<comment type="caution">
    <text evidence="2">The sequence shown here is derived from an EMBL/GenBank/DDBJ whole genome shotgun (WGS) entry which is preliminary data.</text>
</comment>
<feature type="domain" description="Ig-like" evidence="1">
    <location>
        <begin position="100"/>
        <end position="198"/>
    </location>
</feature>
<dbReference type="InterPro" id="IPR003599">
    <property type="entry name" value="Ig_sub"/>
</dbReference>
<dbReference type="InterPro" id="IPR036179">
    <property type="entry name" value="Ig-like_dom_sf"/>
</dbReference>
<dbReference type="InterPro" id="IPR007110">
    <property type="entry name" value="Ig-like_dom"/>
</dbReference>
<sequence length="208" mass="22317">MIRQNLPVQGRDHLNRVKLPQADPKLHQQYVGEIGSFRLLIVLAICKPGYYSTNNGISPCVQCPMGTYQDNDQQTKCKSCPAGTNTASTGSTSQKDCLSPVRITTIIPTSDYTTYENEAISLACYIAGDPTPCSVKWTKVGGSLPSSDRLAIKKAYDLDNKLAGVEYIISGAVVADSGIYECKTSNKHGSVTKQVRITVLAGSPPGTV</sequence>
<reference evidence="2" key="1">
    <citation type="submission" date="2023-01" db="EMBL/GenBank/DDBJ databases">
        <title>Genome assembly of the deep-sea coral Lophelia pertusa.</title>
        <authorList>
            <person name="Herrera S."/>
            <person name="Cordes E."/>
        </authorList>
    </citation>
    <scope>NUCLEOTIDE SEQUENCE</scope>
    <source>
        <strain evidence="2">USNM1676648</strain>
        <tissue evidence="2">Polyp</tissue>
    </source>
</reference>
<dbReference type="Pfam" id="PF07679">
    <property type="entry name" value="I-set"/>
    <property type="match status" value="1"/>
</dbReference>
<organism evidence="2 3">
    <name type="scientific">Desmophyllum pertusum</name>
    <dbReference type="NCBI Taxonomy" id="174260"/>
    <lineage>
        <taxon>Eukaryota</taxon>
        <taxon>Metazoa</taxon>
        <taxon>Cnidaria</taxon>
        <taxon>Anthozoa</taxon>
        <taxon>Hexacorallia</taxon>
        <taxon>Scleractinia</taxon>
        <taxon>Caryophylliina</taxon>
        <taxon>Caryophylliidae</taxon>
        <taxon>Desmophyllum</taxon>
    </lineage>
</organism>
<accession>A0A9W9ZGM5</accession>
<dbReference type="Pfam" id="PF07699">
    <property type="entry name" value="Ephrin_rec_like"/>
    <property type="match status" value="1"/>
</dbReference>
<dbReference type="SMART" id="SM00409">
    <property type="entry name" value="IG"/>
    <property type="match status" value="1"/>
</dbReference>
<protein>
    <submittedName>
        <fullName evidence="2">Basement membrane-specific heparan sulfate proteoglycan core protein</fullName>
    </submittedName>
</protein>
<dbReference type="EMBL" id="MU826351">
    <property type="protein sequence ID" value="KAJ7381186.1"/>
    <property type="molecule type" value="Genomic_DNA"/>
</dbReference>
<evidence type="ECO:0000259" key="1">
    <source>
        <dbReference type="PROSITE" id="PS50835"/>
    </source>
</evidence>
<keyword evidence="3" id="KW-1185">Reference proteome</keyword>
<proteinExistence type="predicted"/>
<dbReference type="InterPro" id="IPR009030">
    <property type="entry name" value="Growth_fac_rcpt_cys_sf"/>
</dbReference>
<dbReference type="SUPFAM" id="SSF57184">
    <property type="entry name" value="Growth factor receptor domain"/>
    <property type="match status" value="1"/>
</dbReference>
<dbReference type="OrthoDB" id="5984322at2759"/>
<dbReference type="Gene3D" id="2.10.50.10">
    <property type="entry name" value="Tumor Necrosis Factor Receptor, subunit A, domain 2"/>
    <property type="match status" value="1"/>
</dbReference>
<dbReference type="GO" id="GO:0007165">
    <property type="term" value="P:signal transduction"/>
    <property type="evidence" value="ECO:0007669"/>
    <property type="project" value="TreeGrafter"/>
</dbReference>
<dbReference type="InterPro" id="IPR013783">
    <property type="entry name" value="Ig-like_fold"/>
</dbReference>
<dbReference type="Gene3D" id="2.60.40.10">
    <property type="entry name" value="Immunoglobulins"/>
    <property type="match status" value="1"/>
</dbReference>
<dbReference type="Proteomes" id="UP001163046">
    <property type="component" value="Unassembled WGS sequence"/>
</dbReference>
<name>A0A9W9ZGM5_9CNID</name>
<dbReference type="GO" id="GO:0009986">
    <property type="term" value="C:cell surface"/>
    <property type="evidence" value="ECO:0007669"/>
    <property type="project" value="TreeGrafter"/>
</dbReference>
<dbReference type="SMART" id="SM01411">
    <property type="entry name" value="Ephrin_rec_like"/>
    <property type="match status" value="1"/>
</dbReference>